<dbReference type="AlphaFoldDB" id="A0A354M0Y2"/>
<evidence type="ECO:0000313" key="8">
    <source>
        <dbReference type="EMBL" id="HBJ08171.1"/>
    </source>
</evidence>
<dbReference type="Pfam" id="PF07690">
    <property type="entry name" value="MFS_1"/>
    <property type="match status" value="1"/>
</dbReference>
<gene>
    <name evidence="8" type="ORF">DDY73_04140</name>
</gene>
<dbReference type="Proteomes" id="UP000262954">
    <property type="component" value="Unassembled WGS sequence"/>
</dbReference>
<feature type="transmembrane region" description="Helical" evidence="6">
    <location>
        <begin position="208"/>
        <end position="229"/>
    </location>
</feature>
<keyword evidence="4 6" id="KW-1133">Transmembrane helix</keyword>
<evidence type="ECO:0000256" key="2">
    <source>
        <dbReference type="ARBA" id="ARBA00022475"/>
    </source>
</evidence>
<keyword evidence="5 6" id="KW-0472">Membrane</keyword>
<feature type="domain" description="Major facilitator superfamily (MFS) profile" evidence="7">
    <location>
        <begin position="4"/>
        <end position="383"/>
    </location>
</feature>
<evidence type="ECO:0000256" key="5">
    <source>
        <dbReference type="ARBA" id="ARBA00023136"/>
    </source>
</evidence>
<dbReference type="EMBL" id="DNWC01000055">
    <property type="protein sequence ID" value="HBJ08171.1"/>
    <property type="molecule type" value="Genomic_DNA"/>
</dbReference>
<evidence type="ECO:0000256" key="3">
    <source>
        <dbReference type="ARBA" id="ARBA00022692"/>
    </source>
</evidence>
<feature type="transmembrane region" description="Helical" evidence="6">
    <location>
        <begin position="359"/>
        <end position="379"/>
    </location>
</feature>
<protein>
    <submittedName>
        <fullName evidence="8">MFS transporter</fullName>
    </submittedName>
</protein>
<accession>A0A354M0Y2</accession>
<keyword evidence="2" id="KW-1003">Cell membrane</keyword>
<evidence type="ECO:0000256" key="6">
    <source>
        <dbReference type="SAM" id="Phobius"/>
    </source>
</evidence>
<dbReference type="PANTHER" id="PTHR43702">
    <property type="entry name" value="L-FUCOSE-PROTON SYMPORTER"/>
    <property type="match status" value="1"/>
</dbReference>
<dbReference type="Gene3D" id="1.20.1250.20">
    <property type="entry name" value="MFS general substrate transporter like domains"/>
    <property type="match status" value="2"/>
</dbReference>
<evidence type="ECO:0000256" key="1">
    <source>
        <dbReference type="ARBA" id="ARBA00004429"/>
    </source>
</evidence>
<feature type="transmembrane region" description="Helical" evidence="6">
    <location>
        <begin position="166"/>
        <end position="187"/>
    </location>
</feature>
<dbReference type="PROSITE" id="PS50850">
    <property type="entry name" value="MFS"/>
    <property type="match status" value="1"/>
</dbReference>
<evidence type="ECO:0000259" key="7">
    <source>
        <dbReference type="PROSITE" id="PS50850"/>
    </source>
</evidence>
<feature type="transmembrane region" description="Helical" evidence="6">
    <location>
        <begin position="249"/>
        <end position="267"/>
    </location>
</feature>
<keyword evidence="3 6" id="KW-0812">Transmembrane</keyword>
<organism evidence="8 9">
    <name type="scientific">Coprobacter fastidiosus</name>
    <dbReference type="NCBI Taxonomy" id="1099853"/>
    <lineage>
        <taxon>Bacteria</taxon>
        <taxon>Pseudomonadati</taxon>
        <taxon>Bacteroidota</taxon>
        <taxon>Bacteroidia</taxon>
        <taxon>Bacteroidales</taxon>
        <taxon>Barnesiellaceae</taxon>
        <taxon>Coprobacter</taxon>
    </lineage>
</organism>
<dbReference type="PANTHER" id="PTHR43702:SF3">
    <property type="entry name" value="PROTEIN TSGA"/>
    <property type="match status" value="1"/>
</dbReference>
<feature type="transmembrane region" description="Helical" evidence="6">
    <location>
        <begin position="12"/>
        <end position="32"/>
    </location>
</feature>
<comment type="caution">
    <text evidence="8">The sequence shown here is derived from an EMBL/GenBank/DDBJ whole genome shotgun (WGS) entry which is preliminary data.</text>
</comment>
<reference evidence="8 9" key="1">
    <citation type="journal article" date="2018" name="Nat. Biotechnol.">
        <title>A standardized bacterial taxonomy based on genome phylogeny substantially revises the tree of life.</title>
        <authorList>
            <person name="Parks D.H."/>
            <person name="Chuvochina M."/>
            <person name="Waite D.W."/>
            <person name="Rinke C."/>
            <person name="Skarshewski A."/>
            <person name="Chaumeil P.A."/>
            <person name="Hugenholtz P."/>
        </authorList>
    </citation>
    <scope>NUCLEOTIDE SEQUENCE [LARGE SCALE GENOMIC DNA]</scope>
    <source>
        <strain evidence="8">UBA11482</strain>
    </source>
</reference>
<dbReference type="InterPro" id="IPR036259">
    <property type="entry name" value="MFS_trans_sf"/>
</dbReference>
<feature type="transmembrane region" description="Helical" evidence="6">
    <location>
        <begin position="74"/>
        <end position="94"/>
    </location>
</feature>
<sequence length="388" mass="42300">MQIKDKSAVAGIFFGYFIMGLVDVVGISANYVKADFSLSDSVSSFLPLIAFISFAFLAVPSGMLMNRIGRKNSVLVSFIITLIALLIPITGYTFPAMLTTFALVGIGNTVMQTSINPLLADVVPENKLTSSLTLGQFFRSISSAIGPILVTTIMLLTGNWKNTFPIYAAITVIGTLWLYKSSITERITDDKQKSSYLSILQLLKDRHILILFLALFAFVGIDVGLNVYVPDFLQTRCGLPLQQAGLGSSLYFTARIIGSLIGAVLLLRYRSENIYLYTMATGVIIFIIMMLFPQLYIALTSIFIIGLVCANVFSILLSLALQYRPDKANEISGLMIMAVSGGAIIPLIIGIINDLTGESAGMYVLLICLLSLLSSAIYLRRHKSMSKN</sequence>
<feature type="transmembrane region" description="Helical" evidence="6">
    <location>
        <begin position="274"/>
        <end position="292"/>
    </location>
</feature>
<name>A0A354M0Y2_9BACT</name>
<feature type="transmembrane region" description="Helical" evidence="6">
    <location>
        <begin position="44"/>
        <end position="62"/>
    </location>
</feature>
<dbReference type="InterPro" id="IPR020846">
    <property type="entry name" value="MFS_dom"/>
</dbReference>
<dbReference type="GO" id="GO:0022857">
    <property type="term" value="F:transmembrane transporter activity"/>
    <property type="evidence" value="ECO:0007669"/>
    <property type="project" value="InterPro"/>
</dbReference>
<feature type="transmembrane region" description="Helical" evidence="6">
    <location>
        <begin position="298"/>
        <end position="321"/>
    </location>
</feature>
<feature type="transmembrane region" description="Helical" evidence="6">
    <location>
        <begin position="333"/>
        <end position="353"/>
    </location>
</feature>
<comment type="subcellular location">
    <subcellularLocation>
        <location evidence="1">Cell inner membrane</location>
        <topology evidence="1">Multi-pass membrane protein</topology>
    </subcellularLocation>
</comment>
<dbReference type="SUPFAM" id="SSF103473">
    <property type="entry name" value="MFS general substrate transporter"/>
    <property type="match status" value="1"/>
</dbReference>
<proteinExistence type="predicted"/>
<evidence type="ECO:0000313" key="9">
    <source>
        <dbReference type="Proteomes" id="UP000262954"/>
    </source>
</evidence>
<dbReference type="InterPro" id="IPR050375">
    <property type="entry name" value="MFS_TsgA-like"/>
</dbReference>
<evidence type="ECO:0000256" key="4">
    <source>
        <dbReference type="ARBA" id="ARBA00022989"/>
    </source>
</evidence>
<dbReference type="GO" id="GO:0005886">
    <property type="term" value="C:plasma membrane"/>
    <property type="evidence" value="ECO:0007669"/>
    <property type="project" value="UniProtKB-SubCell"/>
</dbReference>
<dbReference type="InterPro" id="IPR011701">
    <property type="entry name" value="MFS"/>
</dbReference>